<organism evidence="1 2">
    <name type="scientific">Legionella lytica</name>
    <dbReference type="NCBI Taxonomy" id="96232"/>
    <lineage>
        <taxon>Bacteria</taxon>
        <taxon>Pseudomonadati</taxon>
        <taxon>Pseudomonadota</taxon>
        <taxon>Gammaproteobacteria</taxon>
        <taxon>Legionellales</taxon>
        <taxon>Legionellaceae</taxon>
        <taxon>Legionella</taxon>
    </lineage>
</organism>
<dbReference type="RefSeq" id="WP_252582497.1">
    <property type="nucleotide sequence ID" value="NZ_CP071528.1"/>
</dbReference>
<protein>
    <submittedName>
        <fullName evidence="1">Uncharacterized protein</fullName>
    </submittedName>
</protein>
<sequence>MAYPTIIYCQRCITVVDGIPYYCSTGENSGHSGVWFPFLMIVGTKKVEIPWDYNKTYRIGALNQILISQEDMYIIKYSVGILRNPDIIGLCNGRLPTLSSVKTSLALGSTSNAIEGFDELEPKLDLTSITPIELCGDAPHYESPDEVNKWLAQHGAEFVSKVLTAESRPLFEHINMEIHHQMMTDFKKMKLPCEESPLFPILKAIRDEVKIIFNGPTSSIIRKAQKEVALMDLYKRFWQIDKAGAEDTPPLFTYGKCYMTWKEQASLFNNRKTNYHLVTEQIDPDRKIVFFSANEPNSQKKLDHLETLLLEPNVLAELSA</sequence>
<geneLocation type="plasmid" evidence="1 2">
    <name>pLlyPCM2298_1</name>
</geneLocation>
<keyword evidence="1" id="KW-0614">Plasmid</keyword>
<evidence type="ECO:0000313" key="1">
    <source>
        <dbReference type="EMBL" id="USQ15260.1"/>
    </source>
</evidence>
<reference evidence="1" key="1">
    <citation type="submission" date="2021-03" db="EMBL/GenBank/DDBJ databases">
        <title>Legionella lytica PCM 2298.</title>
        <authorList>
            <person name="Koper P."/>
        </authorList>
    </citation>
    <scope>NUCLEOTIDE SEQUENCE</scope>
    <source>
        <strain evidence="1">PCM 2298</strain>
        <plasmid evidence="1">pLlyPCM2298_1</plasmid>
    </source>
</reference>
<dbReference type="Proteomes" id="UP001057474">
    <property type="component" value="Plasmid pLlyPCM2298_1"/>
</dbReference>
<name>A0ABY4YDC8_9GAMM</name>
<proteinExistence type="predicted"/>
<keyword evidence="2" id="KW-1185">Reference proteome</keyword>
<gene>
    <name evidence="1" type="ORF">J2N86_14960</name>
</gene>
<dbReference type="EMBL" id="CP071528">
    <property type="protein sequence ID" value="USQ15260.1"/>
    <property type="molecule type" value="Genomic_DNA"/>
</dbReference>
<accession>A0ABY4YDC8</accession>
<evidence type="ECO:0000313" key="2">
    <source>
        <dbReference type="Proteomes" id="UP001057474"/>
    </source>
</evidence>